<evidence type="ECO:0000256" key="1">
    <source>
        <dbReference type="SAM" id="MobiDB-lite"/>
    </source>
</evidence>
<gene>
    <name evidence="2" type="ORF">WJX72_006363</name>
</gene>
<dbReference type="Gene3D" id="2.40.40.10">
    <property type="entry name" value="RlpA-like domain"/>
    <property type="match status" value="1"/>
</dbReference>
<dbReference type="AlphaFoldDB" id="A0AAW1PGH8"/>
<name>A0AAW1PGH8_9CHLO</name>
<feature type="compositionally biased region" description="Low complexity" evidence="1">
    <location>
        <begin position="694"/>
        <end position="770"/>
    </location>
</feature>
<organism evidence="2 3">
    <name type="scientific">[Myrmecia] bisecta</name>
    <dbReference type="NCBI Taxonomy" id="41462"/>
    <lineage>
        <taxon>Eukaryota</taxon>
        <taxon>Viridiplantae</taxon>
        <taxon>Chlorophyta</taxon>
        <taxon>core chlorophytes</taxon>
        <taxon>Trebouxiophyceae</taxon>
        <taxon>Trebouxiales</taxon>
        <taxon>Trebouxiaceae</taxon>
        <taxon>Myrmecia</taxon>
    </lineage>
</organism>
<dbReference type="Pfam" id="PF11957">
    <property type="entry name" value="efThoc1"/>
    <property type="match status" value="1"/>
</dbReference>
<comment type="caution">
    <text evidence="2">The sequence shown here is derived from an EMBL/GenBank/DDBJ whole genome shotgun (WGS) entry which is preliminary data.</text>
</comment>
<keyword evidence="3" id="KW-1185">Reference proteome</keyword>
<dbReference type="SUPFAM" id="SSF50685">
    <property type="entry name" value="Barwin-like endoglucanases"/>
    <property type="match status" value="1"/>
</dbReference>
<dbReference type="PANTHER" id="PTHR13265">
    <property type="entry name" value="THO COMPLEX SUBUNIT 1"/>
    <property type="match status" value="1"/>
</dbReference>
<proteinExistence type="predicted"/>
<dbReference type="EMBL" id="JALJOR010000011">
    <property type="protein sequence ID" value="KAK9808915.1"/>
    <property type="molecule type" value="Genomic_DNA"/>
</dbReference>
<dbReference type="GO" id="GO:0006406">
    <property type="term" value="P:mRNA export from nucleus"/>
    <property type="evidence" value="ECO:0007669"/>
    <property type="project" value="TreeGrafter"/>
</dbReference>
<reference evidence="2 3" key="1">
    <citation type="journal article" date="2024" name="Nat. Commun.">
        <title>Phylogenomics reveals the evolutionary origins of lichenization in chlorophyte algae.</title>
        <authorList>
            <person name="Puginier C."/>
            <person name="Libourel C."/>
            <person name="Otte J."/>
            <person name="Skaloud P."/>
            <person name="Haon M."/>
            <person name="Grisel S."/>
            <person name="Petersen M."/>
            <person name="Berrin J.G."/>
            <person name="Delaux P.M."/>
            <person name="Dal Grande F."/>
            <person name="Keller J."/>
        </authorList>
    </citation>
    <scope>NUCLEOTIDE SEQUENCE [LARGE SCALE GENOMIC DNA]</scope>
    <source>
        <strain evidence="2 3">SAG 2043</strain>
    </source>
</reference>
<dbReference type="Proteomes" id="UP001489004">
    <property type="component" value="Unassembled WGS sequence"/>
</dbReference>
<feature type="compositionally biased region" description="Low complexity" evidence="1">
    <location>
        <begin position="793"/>
        <end position="807"/>
    </location>
</feature>
<evidence type="ECO:0000313" key="3">
    <source>
        <dbReference type="Proteomes" id="UP001489004"/>
    </source>
</evidence>
<feature type="region of interest" description="Disordered" evidence="1">
    <location>
        <begin position="671"/>
        <end position="812"/>
    </location>
</feature>
<evidence type="ECO:0000313" key="2">
    <source>
        <dbReference type="EMBL" id="KAK9808915.1"/>
    </source>
</evidence>
<feature type="compositionally biased region" description="Polar residues" evidence="1">
    <location>
        <begin position="684"/>
        <end position="693"/>
    </location>
</feature>
<dbReference type="CDD" id="cd22271">
    <property type="entry name" value="DPBB_EXP_N-like"/>
    <property type="match status" value="1"/>
</dbReference>
<accession>A0AAW1PGH8</accession>
<feature type="compositionally biased region" description="Polar residues" evidence="1">
    <location>
        <begin position="776"/>
        <end position="787"/>
    </location>
</feature>
<dbReference type="InterPro" id="IPR021861">
    <property type="entry name" value="THO_THOC1"/>
</dbReference>
<dbReference type="GO" id="GO:0000445">
    <property type="term" value="C:THO complex part of transcription export complex"/>
    <property type="evidence" value="ECO:0007669"/>
    <property type="project" value="TreeGrafter"/>
</dbReference>
<protein>
    <submittedName>
        <fullName evidence="2">Uncharacterized protein</fullName>
    </submittedName>
</protein>
<dbReference type="PRINTS" id="PR01217">
    <property type="entry name" value="PRICHEXTENSN"/>
</dbReference>
<dbReference type="InterPro" id="IPR036908">
    <property type="entry name" value="RlpA-like_sf"/>
</dbReference>
<dbReference type="PANTHER" id="PTHR13265:SF0">
    <property type="entry name" value="HPR1"/>
    <property type="match status" value="1"/>
</dbReference>
<sequence length="955" mass="102129">MEEPSSSGAAQESVLQALVSPGTGGQELATALAQSYEPICGSGQDGQMLTGRMPSQHRLRLEHGMRAVLEDLVQAAAAASEPIMGYRHQVDAEPSVPRLLELALWLSEHKYCDPVSIFTLVEDVVETSTIDDCEVVFRWLEARLDTFKLQHLNSNGKFPLLRTCNQLLRRLSRSTNAELCGRILVYLAKFMALDERSGVNATGTINTSHSTPVDDVQEGDVDSNGQPIDGSFYRTFWGLQGKFQTPWDVMKADNWARTIADIKVVLAVFKAQPLTAAGSRLTGTGTGDAVAPKYLSSSKLIGLQLRDSALRRHFLLQCVILLHACQHVKAPVDTLKPKQVTELQEVEAMLYEEMQRTPDNGRDFTSAVRQLMQIETKWTQWKHDGAKAFMRERTELKMAPILPPRKRQRVVAANAVRVGTPELDRLWNLTPDNLNCLKADQRSHVPTLREFLGPVITEMDPEEGIEEQFKTKKDPVYNWKALRLLARTNLVAFQQTICSQAAEDDHQTVGAIGDQEPSQATMARTSIVLFTLASLLVASTAQPAEPLRLGHVADASYIPSLVAPSCGTAGLLPTPLPAVNTLVVVSSDLYQASKSCGQCVRFRASDPATQGGARPVPSTWSAGIITHENATYEKNDLGTGIPFTTAYPSAANPTSKSIEWQFINCPGASDPNLPYLTSPDPTPGSANPVTLSSTGQAAATPQPTAASTAQPTTQPTAQPTGQPTTTPYPTGAATPYPTGAATPYPTAAATQPPQDPATATPASTQPSQTPGPTPAYTQSPPSPTYTEPPQTPAPTQAAASSSSSSSSFAGDQSGKATYYGAGSDGGSWCKGNKGLTGYPGLPTVALNGVQFNGGQYCNACVLVKGTGDGLGGTPVSSAPQKYTINNICPECASGSLDLAANGDGIWGINWSFVDCGGKRKSRAMLEEEPEWFTGVMTFNKQGLPTLQEASVVSQQ</sequence>